<protein>
    <recommendedName>
        <fullName evidence="3">Malate dehydrogenase</fullName>
    </recommendedName>
</protein>
<keyword evidence="2" id="KW-1185">Reference proteome</keyword>
<dbReference type="InterPro" id="IPR021851">
    <property type="entry name" value="DUF3455"/>
</dbReference>
<dbReference type="PANTHER" id="PTHR35567">
    <property type="entry name" value="MALATE DEHYDROGENASE (AFU_ORTHOLOGUE AFUA_2G13800)"/>
    <property type="match status" value="1"/>
</dbReference>
<dbReference type="Pfam" id="PF11937">
    <property type="entry name" value="DUF3455"/>
    <property type="match status" value="1"/>
</dbReference>
<dbReference type="OrthoDB" id="1859733at2759"/>
<reference evidence="1 2" key="1">
    <citation type="submission" date="2014-04" db="EMBL/GenBank/DDBJ databases">
        <authorList>
            <consortium name="DOE Joint Genome Institute"/>
            <person name="Kuo A."/>
            <person name="Zuccaro A."/>
            <person name="Kohler A."/>
            <person name="Nagy L.G."/>
            <person name="Floudas D."/>
            <person name="Copeland A."/>
            <person name="Barry K.W."/>
            <person name="Cichocki N."/>
            <person name="Veneault-Fourrey C."/>
            <person name="LaButti K."/>
            <person name="Lindquist E.A."/>
            <person name="Lipzen A."/>
            <person name="Lundell T."/>
            <person name="Morin E."/>
            <person name="Murat C."/>
            <person name="Sun H."/>
            <person name="Tunlid A."/>
            <person name="Henrissat B."/>
            <person name="Grigoriev I.V."/>
            <person name="Hibbett D.S."/>
            <person name="Martin F."/>
            <person name="Nordberg H.P."/>
            <person name="Cantor M.N."/>
            <person name="Hua S.X."/>
        </authorList>
    </citation>
    <scope>NUCLEOTIDE SEQUENCE [LARGE SCALE GENOMIC DNA]</scope>
    <source>
        <strain evidence="1 2">MAFF 305830</strain>
    </source>
</reference>
<dbReference type="HOGENOM" id="CLU_067863_3_1_1"/>
<evidence type="ECO:0000313" key="1">
    <source>
        <dbReference type="EMBL" id="KIM32749.1"/>
    </source>
</evidence>
<dbReference type="PANTHER" id="PTHR35567:SF1">
    <property type="entry name" value="CONSERVED FUNGAL PROTEIN (AFU_ORTHOLOGUE AFUA_1G14230)"/>
    <property type="match status" value="1"/>
</dbReference>
<dbReference type="AlphaFoldDB" id="A0A0C3BL12"/>
<proteinExistence type="predicted"/>
<sequence>MAFPARTPIPGLGAAAVLPMINIAGCPISSAVLTLPSNQTTLAVPAGVAPVAIAMGVGTQNYTCNATSSTYVSAGAVADLFDISCLYNTPIFPRVQDDFYALPQSVQTRIRAIASRTALMLGKHYFVTNPVTGSGIAPKFAQQANGGATFTVLTKKGGVKSQNVANVDLLQLSSIAGTWASTVFRVDTKAGQPPATCTAGTPDITVPYTAKYCTYPLSPFGVSSSDLLYRVLPIV</sequence>
<name>A0A0C3BL12_SERVB</name>
<evidence type="ECO:0008006" key="3">
    <source>
        <dbReference type="Google" id="ProtNLM"/>
    </source>
</evidence>
<organism evidence="1 2">
    <name type="scientific">Serendipita vermifera MAFF 305830</name>
    <dbReference type="NCBI Taxonomy" id="933852"/>
    <lineage>
        <taxon>Eukaryota</taxon>
        <taxon>Fungi</taxon>
        <taxon>Dikarya</taxon>
        <taxon>Basidiomycota</taxon>
        <taxon>Agaricomycotina</taxon>
        <taxon>Agaricomycetes</taxon>
        <taxon>Sebacinales</taxon>
        <taxon>Serendipitaceae</taxon>
        <taxon>Serendipita</taxon>
    </lineage>
</organism>
<gene>
    <name evidence="1" type="ORF">M408DRAFT_62388</name>
</gene>
<dbReference type="EMBL" id="KN824279">
    <property type="protein sequence ID" value="KIM32749.1"/>
    <property type="molecule type" value="Genomic_DNA"/>
</dbReference>
<dbReference type="Proteomes" id="UP000054097">
    <property type="component" value="Unassembled WGS sequence"/>
</dbReference>
<accession>A0A0C3BL12</accession>
<reference evidence="2" key="2">
    <citation type="submission" date="2015-01" db="EMBL/GenBank/DDBJ databases">
        <title>Evolutionary Origins and Diversification of the Mycorrhizal Mutualists.</title>
        <authorList>
            <consortium name="DOE Joint Genome Institute"/>
            <consortium name="Mycorrhizal Genomics Consortium"/>
            <person name="Kohler A."/>
            <person name="Kuo A."/>
            <person name="Nagy L.G."/>
            <person name="Floudas D."/>
            <person name="Copeland A."/>
            <person name="Barry K.W."/>
            <person name="Cichocki N."/>
            <person name="Veneault-Fourrey C."/>
            <person name="LaButti K."/>
            <person name="Lindquist E.A."/>
            <person name="Lipzen A."/>
            <person name="Lundell T."/>
            <person name="Morin E."/>
            <person name="Murat C."/>
            <person name="Riley R."/>
            <person name="Ohm R."/>
            <person name="Sun H."/>
            <person name="Tunlid A."/>
            <person name="Henrissat B."/>
            <person name="Grigoriev I.V."/>
            <person name="Hibbett D.S."/>
            <person name="Martin F."/>
        </authorList>
    </citation>
    <scope>NUCLEOTIDE SEQUENCE [LARGE SCALE GENOMIC DNA]</scope>
    <source>
        <strain evidence="2">MAFF 305830</strain>
    </source>
</reference>
<evidence type="ECO:0000313" key="2">
    <source>
        <dbReference type="Proteomes" id="UP000054097"/>
    </source>
</evidence>